<accession>A0AAX6FTL9</accession>
<comment type="caution">
    <text evidence="2">The sequence shown here is derived from an EMBL/GenBank/DDBJ whole genome shotgun (WGS) entry which is preliminary data.</text>
</comment>
<evidence type="ECO:0000256" key="1">
    <source>
        <dbReference type="SAM" id="MobiDB-lite"/>
    </source>
</evidence>
<evidence type="ECO:0000313" key="3">
    <source>
        <dbReference type="Proteomes" id="UP001140949"/>
    </source>
</evidence>
<dbReference type="Proteomes" id="UP001140949">
    <property type="component" value="Unassembled WGS sequence"/>
</dbReference>
<feature type="compositionally biased region" description="Basic and acidic residues" evidence="1">
    <location>
        <begin position="23"/>
        <end position="45"/>
    </location>
</feature>
<reference evidence="2" key="1">
    <citation type="journal article" date="2023" name="GigaByte">
        <title>Genome assembly of the bearded iris, Iris pallida Lam.</title>
        <authorList>
            <person name="Bruccoleri R.E."/>
            <person name="Oakeley E.J."/>
            <person name="Faust A.M.E."/>
            <person name="Altorfer M."/>
            <person name="Dessus-Babus S."/>
            <person name="Burckhardt D."/>
            <person name="Oertli M."/>
            <person name="Naumann U."/>
            <person name="Petersen F."/>
            <person name="Wong J."/>
        </authorList>
    </citation>
    <scope>NUCLEOTIDE SEQUENCE</scope>
    <source>
        <strain evidence="2">GSM-AAB239-AS_SAM_17_03QT</strain>
    </source>
</reference>
<protein>
    <submittedName>
        <fullName evidence="2">Formin-like protein 5</fullName>
    </submittedName>
</protein>
<dbReference type="AlphaFoldDB" id="A0AAX6FTL9"/>
<feature type="compositionally biased region" description="Basic and acidic residues" evidence="1">
    <location>
        <begin position="1"/>
        <end position="13"/>
    </location>
</feature>
<proteinExistence type="predicted"/>
<keyword evidence="3" id="KW-1185">Reference proteome</keyword>
<reference evidence="2" key="2">
    <citation type="submission" date="2023-04" db="EMBL/GenBank/DDBJ databases">
        <authorList>
            <person name="Bruccoleri R.E."/>
            <person name="Oakeley E.J."/>
            <person name="Faust A.-M."/>
            <person name="Dessus-Babus S."/>
            <person name="Altorfer M."/>
            <person name="Burckhardt D."/>
            <person name="Oertli M."/>
            <person name="Naumann U."/>
            <person name="Petersen F."/>
            <person name="Wong J."/>
        </authorList>
    </citation>
    <scope>NUCLEOTIDE SEQUENCE</scope>
    <source>
        <strain evidence="2">GSM-AAB239-AS_SAM_17_03QT</strain>
        <tissue evidence="2">Leaf</tissue>
    </source>
</reference>
<sequence length="174" mass="18807">MRREERSRQHDRGSGGGSLTGTRAEEKRSAGDGRRSSAEGRDGGRRTPAVRVSAHSRGGVRCSALVTSDSASTSIDGDGTAMASRLYLRHGGALTWRCAAGFNAMVPAVGEEAVRGVRSTGGGGAHRRWAMLWRRRHTGRWVTHRGARARQGTLSRGSNRRDGCDQVVASRRRR</sequence>
<organism evidence="2 3">
    <name type="scientific">Iris pallida</name>
    <name type="common">Sweet iris</name>
    <dbReference type="NCBI Taxonomy" id="29817"/>
    <lineage>
        <taxon>Eukaryota</taxon>
        <taxon>Viridiplantae</taxon>
        <taxon>Streptophyta</taxon>
        <taxon>Embryophyta</taxon>
        <taxon>Tracheophyta</taxon>
        <taxon>Spermatophyta</taxon>
        <taxon>Magnoliopsida</taxon>
        <taxon>Liliopsida</taxon>
        <taxon>Asparagales</taxon>
        <taxon>Iridaceae</taxon>
        <taxon>Iridoideae</taxon>
        <taxon>Irideae</taxon>
        <taxon>Iris</taxon>
    </lineage>
</organism>
<feature type="region of interest" description="Disordered" evidence="1">
    <location>
        <begin position="147"/>
        <end position="174"/>
    </location>
</feature>
<evidence type="ECO:0000313" key="2">
    <source>
        <dbReference type="EMBL" id="KAJ6819746.1"/>
    </source>
</evidence>
<dbReference type="EMBL" id="JANAVB010025999">
    <property type="protein sequence ID" value="KAJ6819746.1"/>
    <property type="molecule type" value="Genomic_DNA"/>
</dbReference>
<gene>
    <name evidence="2" type="ORF">M6B38_401065</name>
</gene>
<name>A0AAX6FTL9_IRIPA</name>
<feature type="region of interest" description="Disordered" evidence="1">
    <location>
        <begin position="1"/>
        <end position="55"/>
    </location>
</feature>